<reference evidence="1" key="1">
    <citation type="submission" date="2023-04" db="EMBL/GenBank/DDBJ databases">
        <title>Ambrosiozyma monospora NBRC 10751.</title>
        <authorList>
            <person name="Ichikawa N."/>
            <person name="Sato H."/>
            <person name="Tonouchi N."/>
        </authorList>
    </citation>
    <scope>NUCLEOTIDE SEQUENCE</scope>
    <source>
        <strain evidence="1">NBRC 10751</strain>
    </source>
</reference>
<sequence>MIWTMMYVGSRVLATNDEERKLARLFYQKAKTVAEANIECEPIYYVLSQFILATRPSLTQTPMELDRSLAHLMKIVIELGMNVNAKHFPYLTKEEMKIYKRLFWVLVQRDRMIGIALPKSFNIKDSSFIVDPLTPEDFLDLDSRSNEALFFHSMQASRFYALNKAITEVQNKANEAFHNRQPFLKIHQQADEIIEEVDHLLSTQYRSPCESYHSFTYYLFFFTTCIYTQRIHLYRLYNFILRGLKEERMNPGMALRDLPQESYAEINGISCWERI</sequence>
<proteinExistence type="predicted"/>
<accession>A0ACB5TDR7</accession>
<protein>
    <submittedName>
        <fullName evidence="1">Unnamed protein product</fullName>
    </submittedName>
</protein>
<dbReference type="Proteomes" id="UP001165064">
    <property type="component" value="Unassembled WGS sequence"/>
</dbReference>
<name>A0ACB5TDR7_AMBMO</name>
<evidence type="ECO:0000313" key="2">
    <source>
        <dbReference type="Proteomes" id="UP001165064"/>
    </source>
</evidence>
<comment type="caution">
    <text evidence="1">The sequence shown here is derived from an EMBL/GenBank/DDBJ whole genome shotgun (WGS) entry which is preliminary data.</text>
</comment>
<evidence type="ECO:0000313" key="1">
    <source>
        <dbReference type="EMBL" id="GME86596.1"/>
    </source>
</evidence>
<dbReference type="EMBL" id="BSXS01006930">
    <property type="protein sequence ID" value="GME86596.1"/>
    <property type="molecule type" value="Genomic_DNA"/>
</dbReference>
<gene>
    <name evidence="1" type="ORF">Amon02_000803400</name>
</gene>
<organism evidence="1 2">
    <name type="scientific">Ambrosiozyma monospora</name>
    <name type="common">Yeast</name>
    <name type="synonym">Endomycopsis monosporus</name>
    <dbReference type="NCBI Taxonomy" id="43982"/>
    <lineage>
        <taxon>Eukaryota</taxon>
        <taxon>Fungi</taxon>
        <taxon>Dikarya</taxon>
        <taxon>Ascomycota</taxon>
        <taxon>Saccharomycotina</taxon>
        <taxon>Pichiomycetes</taxon>
        <taxon>Pichiales</taxon>
        <taxon>Pichiaceae</taxon>
        <taxon>Ambrosiozyma</taxon>
    </lineage>
</organism>
<keyword evidence="2" id="KW-1185">Reference proteome</keyword>